<name>A0A1V9ETA3_9BACT</name>
<dbReference type="EMBL" id="LVXG01000015">
    <property type="protein sequence ID" value="OQP49386.1"/>
    <property type="molecule type" value="Genomic_DNA"/>
</dbReference>
<gene>
    <name evidence="1" type="ORF">A4H97_29065</name>
</gene>
<proteinExistence type="predicted"/>
<sequence length="303" mass="36063">MNNNWIESYWEFMITDNIEEAIPLKSLHFPKSFFKYRWLTERTIQTIEEGYIWLAEIASLNDPFECSIQFDNDECLRHFYGSDQFRLTFEIMTGQRLTTKEISVLSTSDKPYDEYLKICALRKIAIGINSEEQLKKVQRRWTEIVEEMNRNLRICSFSLNSSSLLLWSHYACEHKGICIEYDLEDVDEIRAFMQPVMYRDRVHKIGLFEEYTTMQMIGASLIKSKDWVYEQEWRLTIFKQKDKFPQKMKVPVPKGIYLGTRFALNSDDLKNKLFKIASAKGIPIFQMEKHPQEFKLVKGNFKI</sequence>
<organism evidence="1 2">
    <name type="scientific">Niastella yeongjuensis</name>
    <dbReference type="NCBI Taxonomy" id="354355"/>
    <lineage>
        <taxon>Bacteria</taxon>
        <taxon>Pseudomonadati</taxon>
        <taxon>Bacteroidota</taxon>
        <taxon>Chitinophagia</taxon>
        <taxon>Chitinophagales</taxon>
        <taxon>Chitinophagaceae</taxon>
        <taxon>Niastella</taxon>
    </lineage>
</organism>
<dbReference type="STRING" id="354355.SAMN05660816_06154"/>
<keyword evidence="2" id="KW-1185">Reference proteome</keyword>
<comment type="caution">
    <text evidence="1">The sequence shown here is derived from an EMBL/GenBank/DDBJ whole genome shotgun (WGS) entry which is preliminary data.</text>
</comment>
<reference evidence="2" key="1">
    <citation type="submission" date="2016-04" db="EMBL/GenBank/DDBJ databases">
        <authorList>
            <person name="Chen L."/>
            <person name="Zhuang W."/>
            <person name="Wang G."/>
        </authorList>
    </citation>
    <scope>NUCLEOTIDE SEQUENCE [LARGE SCALE GENOMIC DNA]</scope>
    <source>
        <strain evidence="2">17621</strain>
    </source>
</reference>
<dbReference type="AlphaFoldDB" id="A0A1V9ETA3"/>
<accession>A0A1V9ETA3</accession>
<dbReference type="InterPro" id="IPR021352">
    <property type="entry name" value="DUF2971"/>
</dbReference>
<evidence type="ECO:0000313" key="1">
    <source>
        <dbReference type="EMBL" id="OQP49386.1"/>
    </source>
</evidence>
<protein>
    <recommendedName>
        <fullName evidence="3">DUF2971 domain-containing protein</fullName>
    </recommendedName>
</protein>
<dbReference type="Pfam" id="PF11185">
    <property type="entry name" value="DUF2971"/>
    <property type="match status" value="1"/>
</dbReference>
<evidence type="ECO:0008006" key="3">
    <source>
        <dbReference type="Google" id="ProtNLM"/>
    </source>
</evidence>
<dbReference type="OrthoDB" id="190848at2"/>
<dbReference type="Proteomes" id="UP000192610">
    <property type="component" value="Unassembled WGS sequence"/>
</dbReference>
<evidence type="ECO:0000313" key="2">
    <source>
        <dbReference type="Proteomes" id="UP000192610"/>
    </source>
</evidence>